<feature type="region of interest" description="Disordered" evidence="1">
    <location>
        <begin position="1"/>
        <end position="21"/>
    </location>
</feature>
<proteinExistence type="predicted"/>
<dbReference type="Pfam" id="PF12697">
    <property type="entry name" value="Abhydrolase_6"/>
    <property type="match status" value="1"/>
</dbReference>
<sequence length="294" mass="30141">MRALDAPPPVPHPPSRYGPDGTRRIAAERLLRDDGPALEILVARPETLGAGAPVLFVHGALAGAWCWRESYLPAFAGAGRHAAAVSLRGHGRSEGGGEVWRAAMAEFLADLRHAIGAMPAPPVLVAHSIGGLMAQWLIGQAPLQGLVLVGSLPPEGLGLIWPWLAWSGWAAGIAALCGAGPDGSPARHRLIFGDGMPAADARAYAARLGPGSLVAVAEACIPRPVLPAFAAGLPALVLTGAGDTIVDPLTAARTALYHGAEYRLLAGAGHFPMLGPAAESGSAAVLAWLARHRL</sequence>
<evidence type="ECO:0000256" key="1">
    <source>
        <dbReference type="SAM" id="MobiDB-lite"/>
    </source>
</evidence>
<evidence type="ECO:0000259" key="2">
    <source>
        <dbReference type="Pfam" id="PF12697"/>
    </source>
</evidence>
<comment type="caution">
    <text evidence="3">The sequence shown here is derived from an EMBL/GenBank/DDBJ whole genome shotgun (WGS) entry which is preliminary data.</text>
</comment>
<dbReference type="InterPro" id="IPR029058">
    <property type="entry name" value="AB_hydrolase_fold"/>
</dbReference>
<dbReference type="EMBL" id="BPRB01000106">
    <property type="protein sequence ID" value="GJE59959.1"/>
    <property type="molecule type" value="Genomic_DNA"/>
</dbReference>
<feature type="domain" description="AB hydrolase-1" evidence="2">
    <location>
        <begin position="54"/>
        <end position="277"/>
    </location>
</feature>
<dbReference type="PANTHER" id="PTHR43194">
    <property type="entry name" value="HYDROLASE ALPHA/BETA FOLD FAMILY"/>
    <property type="match status" value="1"/>
</dbReference>
<evidence type="ECO:0000313" key="3">
    <source>
        <dbReference type="EMBL" id="GJE59959.1"/>
    </source>
</evidence>
<dbReference type="Proteomes" id="UP001055057">
    <property type="component" value="Unassembled WGS sequence"/>
</dbReference>
<reference evidence="3" key="1">
    <citation type="journal article" date="2021" name="Front. Microbiol.">
        <title>Comprehensive Comparative Genomics and Phenotyping of Methylobacterium Species.</title>
        <authorList>
            <person name="Alessa O."/>
            <person name="Ogura Y."/>
            <person name="Fujitani Y."/>
            <person name="Takami H."/>
            <person name="Hayashi T."/>
            <person name="Sahin N."/>
            <person name="Tani A."/>
        </authorList>
    </citation>
    <scope>NUCLEOTIDE SEQUENCE</scope>
    <source>
        <strain evidence="3">DSM 23632</strain>
    </source>
</reference>
<dbReference type="SUPFAM" id="SSF53474">
    <property type="entry name" value="alpha/beta-Hydrolases"/>
    <property type="match status" value="1"/>
</dbReference>
<organism evidence="3 4">
    <name type="scientific">Methylobacterium trifolii</name>
    <dbReference type="NCBI Taxonomy" id="1003092"/>
    <lineage>
        <taxon>Bacteria</taxon>
        <taxon>Pseudomonadati</taxon>
        <taxon>Pseudomonadota</taxon>
        <taxon>Alphaproteobacteria</taxon>
        <taxon>Hyphomicrobiales</taxon>
        <taxon>Methylobacteriaceae</taxon>
        <taxon>Methylobacterium</taxon>
    </lineage>
</organism>
<dbReference type="InterPro" id="IPR050228">
    <property type="entry name" value="Carboxylesterase_BioH"/>
</dbReference>
<gene>
    <name evidence="3" type="ORF">MPOCJGCO_2067</name>
</gene>
<protein>
    <recommendedName>
        <fullName evidence="2">AB hydrolase-1 domain-containing protein</fullName>
    </recommendedName>
</protein>
<accession>A0ABQ4TZH5</accession>
<evidence type="ECO:0000313" key="4">
    <source>
        <dbReference type="Proteomes" id="UP001055057"/>
    </source>
</evidence>
<keyword evidence="4" id="KW-1185">Reference proteome</keyword>
<feature type="compositionally biased region" description="Pro residues" evidence="1">
    <location>
        <begin position="1"/>
        <end position="16"/>
    </location>
</feature>
<dbReference type="Gene3D" id="3.40.50.1820">
    <property type="entry name" value="alpha/beta hydrolase"/>
    <property type="match status" value="1"/>
</dbReference>
<dbReference type="RefSeq" id="WP_238182506.1">
    <property type="nucleotide sequence ID" value="NZ_BPRB01000106.1"/>
</dbReference>
<name>A0ABQ4TZH5_9HYPH</name>
<dbReference type="InterPro" id="IPR000073">
    <property type="entry name" value="AB_hydrolase_1"/>
</dbReference>
<reference evidence="3" key="2">
    <citation type="submission" date="2021-08" db="EMBL/GenBank/DDBJ databases">
        <authorList>
            <person name="Tani A."/>
            <person name="Ola A."/>
            <person name="Ogura Y."/>
            <person name="Katsura K."/>
            <person name="Hayashi T."/>
        </authorList>
    </citation>
    <scope>NUCLEOTIDE SEQUENCE</scope>
    <source>
        <strain evidence="3">DSM 23632</strain>
    </source>
</reference>
<dbReference type="PANTHER" id="PTHR43194:SF2">
    <property type="entry name" value="PEROXISOMAL MEMBRANE PROTEIN LPX1"/>
    <property type="match status" value="1"/>
</dbReference>